<keyword evidence="4" id="KW-1185">Reference proteome</keyword>
<evidence type="ECO:0000313" key="2">
    <source>
        <dbReference type="EMBL" id="SMO68285.1"/>
    </source>
</evidence>
<dbReference type="Proteomes" id="UP000317289">
    <property type="component" value="Unassembled WGS sequence"/>
</dbReference>
<dbReference type="AlphaFoldDB" id="A0A521D9H4"/>
<evidence type="ECO:0000313" key="4">
    <source>
        <dbReference type="Proteomes" id="UP000468990"/>
    </source>
</evidence>
<name>A0A521D9H4_9FLAO</name>
<proteinExistence type="predicted"/>
<evidence type="ECO:0008006" key="5">
    <source>
        <dbReference type="Google" id="ProtNLM"/>
    </source>
</evidence>
<reference evidence="1 4" key="2">
    <citation type="submission" date="2019-11" db="EMBL/GenBank/DDBJ databases">
        <title>Flavobacterium resistens genome.</title>
        <authorList>
            <person name="Wilson V.M."/>
            <person name="Newman J.D."/>
        </authorList>
    </citation>
    <scope>NUCLEOTIDE SEQUENCE [LARGE SCALE GENOMIC DNA]</scope>
    <source>
        <strain evidence="1 4">DSM 19382</strain>
    </source>
</reference>
<evidence type="ECO:0000313" key="1">
    <source>
        <dbReference type="EMBL" id="MRX70415.1"/>
    </source>
</evidence>
<sequence length="79" mass="8348">MKTQKISLTALQGKLSRNEMRSIMAGSGTYGSSTTCWGPSTVCYTEGSNTYTCSIDLTREGEDACCCGHDAGHDACIKG</sequence>
<protein>
    <recommendedName>
        <fullName evidence="5">Natural product</fullName>
    </recommendedName>
</protein>
<evidence type="ECO:0000313" key="3">
    <source>
        <dbReference type="Proteomes" id="UP000317289"/>
    </source>
</evidence>
<gene>
    <name evidence="1" type="ORF">GJU42_20755</name>
    <name evidence="2" type="ORF">SAMN06265349_10333</name>
</gene>
<reference evidence="2 3" key="1">
    <citation type="submission" date="2017-05" db="EMBL/GenBank/DDBJ databases">
        <authorList>
            <person name="Varghese N."/>
            <person name="Submissions S."/>
        </authorList>
    </citation>
    <scope>NUCLEOTIDE SEQUENCE [LARGE SCALE GENOMIC DNA]</scope>
    <source>
        <strain evidence="2 3">DSM 19382</strain>
    </source>
</reference>
<organism evidence="2 3">
    <name type="scientific">Flavobacterium resistens</name>
    <dbReference type="NCBI Taxonomy" id="443612"/>
    <lineage>
        <taxon>Bacteria</taxon>
        <taxon>Pseudomonadati</taxon>
        <taxon>Bacteroidota</taxon>
        <taxon>Flavobacteriia</taxon>
        <taxon>Flavobacteriales</taxon>
        <taxon>Flavobacteriaceae</taxon>
        <taxon>Flavobacterium</taxon>
    </lineage>
</organism>
<dbReference type="Proteomes" id="UP000468990">
    <property type="component" value="Unassembled WGS sequence"/>
</dbReference>
<dbReference type="RefSeq" id="WP_142450765.1">
    <property type="nucleotide sequence ID" value="NZ_FXTA01000003.1"/>
</dbReference>
<dbReference type="EMBL" id="WKKG01000014">
    <property type="protein sequence ID" value="MRX70415.1"/>
    <property type="molecule type" value="Genomic_DNA"/>
</dbReference>
<accession>A0A521D9H4</accession>
<dbReference type="EMBL" id="FXTA01000003">
    <property type="protein sequence ID" value="SMO68285.1"/>
    <property type="molecule type" value="Genomic_DNA"/>
</dbReference>